<sequence>MILLDRRVSPFAEAHKNIQIKPAAGLRVVPAQKADVSCDEVCRNEVSTEDEEAMHCGGNQFDYINYCDTLMKHFPCTRCGRDMGPDIPNMVTDQKDKNAGSCLVTEDFPRCNAHHKSTVRLCPCVPSG</sequence>
<protein>
    <submittedName>
        <fullName evidence="1">Uncharacterized protein</fullName>
    </submittedName>
</protein>
<dbReference type="EMBL" id="HBGA01069132">
    <property type="protein sequence ID" value="CAD9014745.1"/>
    <property type="molecule type" value="Transcribed_RNA"/>
</dbReference>
<organism evidence="1">
    <name type="scientific">Eutreptiella gymnastica</name>
    <dbReference type="NCBI Taxonomy" id="73025"/>
    <lineage>
        <taxon>Eukaryota</taxon>
        <taxon>Discoba</taxon>
        <taxon>Euglenozoa</taxon>
        <taxon>Euglenida</taxon>
        <taxon>Spirocuta</taxon>
        <taxon>Euglenophyceae</taxon>
        <taxon>Eutreptiales</taxon>
        <taxon>Eutreptiaceae</taxon>
        <taxon>Eutreptiella</taxon>
    </lineage>
</organism>
<evidence type="ECO:0000313" key="1">
    <source>
        <dbReference type="EMBL" id="CAD9014745.1"/>
    </source>
</evidence>
<reference evidence="1" key="1">
    <citation type="submission" date="2021-01" db="EMBL/GenBank/DDBJ databases">
        <authorList>
            <person name="Corre E."/>
            <person name="Pelletier E."/>
            <person name="Niang G."/>
            <person name="Scheremetjew M."/>
            <person name="Finn R."/>
            <person name="Kale V."/>
            <person name="Holt S."/>
            <person name="Cochrane G."/>
            <person name="Meng A."/>
            <person name="Brown T."/>
            <person name="Cohen L."/>
        </authorList>
    </citation>
    <scope>NUCLEOTIDE SEQUENCE</scope>
    <source>
        <strain evidence="1">NIES-381</strain>
    </source>
</reference>
<dbReference type="AlphaFoldDB" id="A0A7S1NEF9"/>
<name>A0A7S1NEF9_9EUGL</name>
<proteinExistence type="predicted"/>
<gene>
    <name evidence="1" type="ORF">EGYM00392_LOCUS25851</name>
</gene>
<accession>A0A7S1NEF9</accession>